<dbReference type="GO" id="GO:0005694">
    <property type="term" value="C:chromosome"/>
    <property type="evidence" value="ECO:0007669"/>
    <property type="project" value="UniProtKB-SubCell"/>
</dbReference>
<dbReference type="PANTHER" id="PTHR12135">
    <property type="entry name" value="DNA REPAIR PROTEIN XP-C / RAD4"/>
    <property type="match status" value="1"/>
</dbReference>
<evidence type="ECO:0000256" key="8">
    <source>
        <dbReference type="ARBA" id="ARBA00022553"/>
    </source>
</evidence>
<dbReference type="InterPro" id="IPR018328">
    <property type="entry name" value="Rad4_beta-hairpin_dom3"/>
</dbReference>
<evidence type="ECO:0000313" key="24">
    <source>
        <dbReference type="Proteomes" id="UP000694429"/>
    </source>
</evidence>
<evidence type="ECO:0000256" key="2">
    <source>
        <dbReference type="ARBA" id="ARBA00004286"/>
    </source>
</evidence>
<keyword evidence="10" id="KW-0832">Ubl conjugation</keyword>
<evidence type="ECO:0000256" key="10">
    <source>
        <dbReference type="ARBA" id="ARBA00022843"/>
    </source>
</evidence>
<dbReference type="SMART" id="SM01030">
    <property type="entry name" value="BHD_1"/>
    <property type="match status" value="1"/>
</dbReference>
<dbReference type="PANTHER" id="PTHR12135:SF0">
    <property type="entry name" value="DNA REPAIR PROTEIN COMPLEMENTING XP-C CELLS"/>
    <property type="match status" value="1"/>
</dbReference>
<evidence type="ECO:0000256" key="11">
    <source>
        <dbReference type="ARBA" id="ARBA00023015"/>
    </source>
</evidence>
<dbReference type="InterPro" id="IPR018327">
    <property type="entry name" value="BHD_2"/>
</dbReference>
<evidence type="ECO:0000256" key="12">
    <source>
        <dbReference type="ARBA" id="ARBA00023125"/>
    </source>
</evidence>
<dbReference type="SMART" id="SM01031">
    <property type="entry name" value="BHD_2"/>
    <property type="match status" value="1"/>
</dbReference>
<dbReference type="Pfam" id="PF03835">
    <property type="entry name" value="Rad4"/>
    <property type="match status" value="1"/>
</dbReference>
<feature type="compositionally biased region" description="Basic and acidic residues" evidence="19">
    <location>
        <begin position="187"/>
        <end position="198"/>
    </location>
</feature>
<feature type="region of interest" description="Disordered" evidence="19">
    <location>
        <begin position="949"/>
        <end position="1020"/>
    </location>
</feature>
<evidence type="ECO:0000256" key="7">
    <source>
        <dbReference type="ARBA" id="ARBA00022499"/>
    </source>
</evidence>
<dbReference type="Pfam" id="PF10403">
    <property type="entry name" value="BHD_1"/>
    <property type="match status" value="1"/>
</dbReference>
<evidence type="ECO:0000256" key="6">
    <source>
        <dbReference type="ARBA" id="ARBA00022490"/>
    </source>
</evidence>
<evidence type="ECO:0000256" key="14">
    <source>
        <dbReference type="ARBA" id="ARBA00023204"/>
    </source>
</evidence>
<dbReference type="NCBIfam" id="TIGR00605">
    <property type="entry name" value="rad4"/>
    <property type="match status" value="1"/>
</dbReference>
<accession>A0A8C0RM54</accession>
<dbReference type="FunFam" id="2.20.20.110:FF:000001">
    <property type="entry name" value="DNA repair protein complementing XP-C cells"/>
    <property type="match status" value="1"/>
</dbReference>
<evidence type="ECO:0000256" key="3">
    <source>
        <dbReference type="ARBA" id="ARBA00004496"/>
    </source>
</evidence>
<feature type="region of interest" description="Disordered" evidence="19">
    <location>
        <begin position="179"/>
        <end position="208"/>
    </location>
</feature>
<evidence type="ECO:0000256" key="15">
    <source>
        <dbReference type="ARBA" id="ARBA00023242"/>
    </source>
</evidence>
<feature type="compositionally biased region" description="Polar residues" evidence="19">
    <location>
        <begin position="556"/>
        <end position="569"/>
    </location>
</feature>
<evidence type="ECO:0000259" key="20">
    <source>
        <dbReference type="SMART" id="SM01030"/>
    </source>
</evidence>
<comment type="similarity">
    <text evidence="4">Belongs to the XPC family.</text>
</comment>
<proteinExistence type="inferred from homology"/>
<dbReference type="OrthoDB" id="300780at2759"/>
<feature type="region of interest" description="Disordered" evidence="19">
    <location>
        <begin position="120"/>
        <end position="157"/>
    </location>
</feature>
<comment type="subunit">
    <text evidence="17">Component of the XPC complex composed of XPC, RAD23B and CETN2. Interacts with RAD23A; the interaction is suggesting the existence of a functional equivalent variant XPC complex. Interacts with TDG; the interaction is demonstrated using the XPC:RAD23B dimer. Interacts with SMUG1; the interaction is demonstrated using the XPC:RAD23B dimer. Interacts with DDB2. Interacts with CCNH, GTF2H1 and ERCC3. Interacts with E2F1 and KAT2A; leading to KAT2A recruitment to promoters and subsequent acetylation of histones.</text>
</comment>
<evidence type="ECO:0000259" key="22">
    <source>
        <dbReference type="SMART" id="SM01032"/>
    </source>
</evidence>
<dbReference type="Pfam" id="PF10404">
    <property type="entry name" value="BHD_2"/>
    <property type="match status" value="1"/>
</dbReference>
<evidence type="ECO:0000256" key="13">
    <source>
        <dbReference type="ARBA" id="ARBA00023163"/>
    </source>
</evidence>
<comment type="subcellular location">
    <subcellularLocation>
        <location evidence="2">Chromosome</location>
    </subcellularLocation>
    <subcellularLocation>
        <location evidence="3">Cytoplasm</location>
    </subcellularLocation>
    <subcellularLocation>
        <location evidence="1">Nucleus</location>
    </subcellularLocation>
</comment>
<keyword evidence="14" id="KW-0234">DNA repair</keyword>
<dbReference type="FunFam" id="3.30.70.2460:FF:000001">
    <property type="entry name" value="DNA repair protein Rad4 family"/>
    <property type="match status" value="1"/>
</dbReference>
<keyword evidence="15" id="KW-0539">Nucleus</keyword>
<evidence type="ECO:0000256" key="19">
    <source>
        <dbReference type="SAM" id="MobiDB-lite"/>
    </source>
</evidence>
<dbReference type="Gene3D" id="2.20.20.110">
    <property type="entry name" value="Rad4, beta-hairpin domain BHD1"/>
    <property type="match status" value="1"/>
</dbReference>
<dbReference type="FunFam" id="3.90.260.10:FF:000003">
    <property type="entry name" value="XPC complex subunit, DNA damage recognition and repair factor"/>
    <property type="match status" value="1"/>
</dbReference>
<dbReference type="AlphaFoldDB" id="A0A8C0RM54"/>
<protein>
    <recommendedName>
        <fullName evidence="18">p125</fullName>
    </recommendedName>
</protein>
<dbReference type="Ensembl" id="ENSCAFT00030031460.1">
    <property type="protein sequence ID" value="ENSCAFP00030027444.1"/>
    <property type="gene ID" value="ENSCAFG00030016858.1"/>
</dbReference>
<dbReference type="InterPro" id="IPR018325">
    <property type="entry name" value="Rad4/PNGase_transGLS-fold"/>
</dbReference>
<comment type="function">
    <text evidence="16">In absence of DNA repair, the XPC complex also acts as a transcription coactivator: XPC interacts with the DNA-binding transcription factor E2F1 at a subset of promoters to recruit KAT2A and histone acetyltransferase complexes (HAT). KAT2A recruitment specifically promotes acetylation of histone variant H2A.Z.1/H2A.Z, but not H2A.Z.2/H2A.V, thereby promoting expression of target genes.</text>
</comment>
<organism evidence="23 24">
    <name type="scientific">Canis lupus familiaris</name>
    <name type="common">Dog</name>
    <name type="synonym">Canis familiaris</name>
    <dbReference type="NCBI Taxonomy" id="9615"/>
    <lineage>
        <taxon>Eukaryota</taxon>
        <taxon>Metazoa</taxon>
        <taxon>Chordata</taxon>
        <taxon>Craniata</taxon>
        <taxon>Vertebrata</taxon>
        <taxon>Euteleostomi</taxon>
        <taxon>Mammalia</taxon>
        <taxon>Eutheria</taxon>
        <taxon>Laurasiatheria</taxon>
        <taxon>Carnivora</taxon>
        <taxon>Caniformia</taxon>
        <taxon>Canidae</taxon>
        <taxon>Canis</taxon>
    </lineage>
</organism>
<feature type="domain" description="Rad4 beta-hairpin" evidence="22">
    <location>
        <begin position="832"/>
        <end position="906"/>
    </location>
</feature>
<evidence type="ECO:0000256" key="16">
    <source>
        <dbReference type="ARBA" id="ARBA00053804"/>
    </source>
</evidence>
<reference evidence="23" key="1">
    <citation type="submission" date="2019-03" db="EMBL/GenBank/DDBJ databases">
        <authorList>
            <person name="Warren W.C."/>
            <person name="Johnson G.S."/>
        </authorList>
    </citation>
    <scope>NUCLEOTIDE SEQUENCE [LARGE SCALE GENOMIC DNA]</scope>
    <source>
        <strain evidence="23">Basenji</strain>
    </source>
</reference>
<keyword evidence="13" id="KW-0804">Transcription</keyword>
<feature type="region of interest" description="Disordered" evidence="19">
    <location>
        <begin position="406"/>
        <end position="603"/>
    </location>
</feature>
<evidence type="ECO:0000256" key="4">
    <source>
        <dbReference type="ARBA" id="ARBA00009525"/>
    </source>
</evidence>
<dbReference type="SUPFAM" id="SSF54001">
    <property type="entry name" value="Cysteine proteinases"/>
    <property type="match status" value="1"/>
</dbReference>
<dbReference type="GO" id="GO:0006289">
    <property type="term" value="P:nucleotide-excision repair"/>
    <property type="evidence" value="ECO:0007669"/>
    <property type="project" value="InterPro"/>
</dbReference>
<dbReference type="Gene3D" id="3.90.260.10">
    <property type="entry name" value="Transglutaminase-like"/>
    <property type="match status" value="2"/>
</dbReference>
<dbReference type="Pfam" id="PF10405">
    <property type="entry name" value="BHD_3"/>
    <property type="match status" value="1"/>
</dbReference>
<reference evidence="23" key="2">
    <citation type="submission" date="2025-08" db="UniProtKB">
        <authorList>
            <consortium name="Ensembl"/>
        </authorList>
    </citation>
    <scope>IDENTIFICATION</scope>
</reference>
<keyword evidence="9" id="KW-0227">DNA damage</keyword>
<name>A0A8C0RM54_CANLF</name>
<keyword evidence="8" id="KW-0597">Phosphoprotein</keyword>
<evidence type="ECO:0000256" key="1">
    <source>
        <dbReference type="ARBA" id="ARBA00004123"/>
    </source>
</evidence>
<dbReference type="GO" id="GO:0003684">
    <property type="term" value="F:damaged DNA binding"/>
    <property type="evidence" value="ECO:0007669"/>
    <property type="project" value="InterPro"/>
</dbReference>
<keyword evidence="7" id="KW-1017">Isopeptide bond</keyword>
<dbReference type="GO" id="GO:1901987">
    <property type="term" value="P:regulation of cell cycle phase transition"/>
    <property type="evidence" value="ECO:0007669"/>
    <property type="project" value="UniProtKB-ARBA"/>
</dbReference>
<dbReference type="GO" id="GO:0005634">
    <property type="term" value="C:nucleus"/>
    <property type="evidence" value="ECO:0007669"/>
    <property type="project" value="UniProtKB-SubCell"/>
</dbReference>
<dbReference type="Gene3D" id="3.30.70.2460">
    <property type="entry name" value="Rad4, beta-hairpin domain BHD3"/>
    <property type="match status" value="1"/>
</dbReference>
<dbReference type="InterPro" id="IPR018326">
    <property type="entry name" value="Rad4_beta-hairpin_dom1"/>
</dbReference>
<keyword evidence="6" id="KW-0963">Cytoplasm</keyword>
<evidence type="ECO:0000256" key="5">
    <source>
        <dbReference type="ARBA" id="ARBA00022454"/>
    </source>
</evidence>
<feature type="compositionally biased region" description="Acidic residues" evidence="19">
    <location>
        <begin position="199"/>
        <end position="208"/>
    </location>
</feature>
<evidence type="ECO:0000256" key="9">
    <source>
        <dbReference type="ARBA" id="ARBA00022763"/>
    </source>
</evidence>
<dbReference type="InterPro" id="IPR018026">
    <property type="entry name" value="DNA_repair_Rad4-like"/>
</dbReference>
<feature type="domain" description="Rad4 beta-hairpin" evidence="20">
    <location>
        <begin position="711"/>
        <end position="763"/>
    </location>
</feature>
<dbReference type="InterPro" id="IPR042488">
    <property type="entry name" value="Rad4_BHD3_sf"/>
</dbReference>
<feature type="compositionally biased region" description="Basic residues" evidence="19">
    <location>
        <begin position="998"/>
        <end position="1007"/>
    </location>
</feature>
<evidence type="ECO:0000259" key="21">
    <source>
        <dbReference type="SMART" id="SM01031"/>
    </source>
</evidence>
<evidence type="ECO:0000256" key="18">
    <source>
        <dbReference type="ARBA" id="ARBA00081564"/>
    </source>
</evidence>
<dbReference type="GO" id="GO:0070914">
    <property type="term" value="P:UV-damage excision repair"/>
    <property type="evidence" value="ECO:0007669"/>
    <property type="project" value="UniProtKB-ARBA"/>
</dbReference>
<dbReference type="Proteomes" id="UP000694429">
    <property type="component" value="Chromosome 20"/>
</dbReference>
<sequence length="1020" mass="113882">MRRKEKAIGYVSSASYSFYWPFGAGAELRGRRRGAQGRGVACLAPPPLGRSPTQLPAVRCVTVQGSLARAAWLGSARPAGSRRDASRAAGRLRARARPRVRRRWRRRRLDISEDEKPLKRSLLSKASRAKRKRGCSGPGGPAHSPAKMKVAKVSVKSENPKIVKDEALSDGEEFRDFASVRKKAHPSQREAAVDKGSCEGDDEEESEDEWEEVEELGEPVPGDVGENAAFSKSVLPVKPVEIEIETPQQAKARERSERIKVEFETYLRRMMKRFSKEVREDTHKVHLLCLLANGFYRSNICNQPDLLAIGLSIVPTRFTRVPPQDVDAGYLSNLVKWFVGTFTVNADLSTNEQDGLQTTLERRFAIYSARDDEELVHIFLLILRALQLPTRLVLSLQPLPLKLPTAKGKKATTERSAEDPGSSLETSSPVAEGQTKPKTSKGTRQEDTSSKGLGSTSAKGKKGKAAAVGKRRREPSSSGEEERKAGGQEEETQRRRYGRERQVASRVSYKEESASDKGSSGSDFELSSGEAHHSSDEDSEPVLPRQRRAPGPQRTKAGSRTDSRTQSGRSSKHPGFPAASTSSSSSKSKQGKKISSDGEGAERRKAAGVDQWLEVFCEQEEKWVCVDCVHGVVGQALACYKYATKPMTYVVGIDGDGSVRDVTQRYDPAWMTATRKCRVDAKWWAETLRPYQSLLVEREKKEDSEFQAKHLGQPLPTVIGTYKNHPLYALKRHLLKYEAIYPETAAILGYCRGEAVYSRDCVHTLHSRDTWLKQARVVRLGEVPYKMVKGYSNRARKARLAEPQLQDQNDLGLFGKWQTEEYQPPVAVDGKVPRNEFGNVYLFLPSMMPVGCVQLNLPNLHRVARKLDIDCVQAITGFDFHKGYSHPITDGYIVCEEYKDVLLAAWENEQALIEKREKEKREKRALGNWKLLARGLLIRERLKLRYGDESGTRAPQAHAGGGLSSDEEEGTSSQAEASRILAASWPQNREAEEEQKPKCSKKTRREKKAAASHLFPFEKL</sequence>
<feature type="compositionally biased region" description="Low complexity" evidence="19">
    <location>
        <begin position="147"/>
        <end position="157"/>
    </location>
</feature>
<keyword evidence="11" id="KW-0805">Transcription regulation</keyword>
<dbReference type="GO" id="GO:0005737">
    <property type="term" value="C:cytoplasm"/>
    <property type="evidence" value="ECO:0007669"/>
    <property type="project" value="UniProtKB-SubCell"/>
</dbReference>
<feature type="compositionally biased region" description="Basic residues" evidence="19">
    <location>
        <begin position="459"/>
        <end position="473"/>
    </location>
</feature>
<feature type="compositionally biased region" description="Basic and acidic residues" evidence="19">
    <location>
        <begin position="594"/>
        <end position="603"/>
    </location>
</feature>
<dbReference type="InterPro" id="IPR004583">
    <property type="entry name" value="DNA_repair_Rad4"/>
</dbReference>
<dbReference type="SMART" id="SM01032">
    <property type="entry name" value="BHD_3"/>
    <property type="match status" value="1"/>
</dbReference>
<evidence type="ECO:0000313" key="23">
    <source>
        <dbReference type="Ensembl" id="ENSCAFP00030027444.1"/>
    </source>
</evidence>
<keyword evidence="5" id="KW-0158">Chromosome</keyword>
<gene>
    <name evidence="23" type="primary">XPC</name>
</gene>
<dbReference type="GO" id="GO:0007346">
    <property type="term" value="P:regulation of mitotic cell cycle"/>
    <property type="evidence" value="ECO:0007669"/>
    <property type="project" value="UniProtKB-ARBA"/>
</dbReference>
<dbReference type="InterPro" id="IPR038765">
    <property type="entry name" value="Papain-like_cys_pep_sf"/>
</dbReference>
<feature type="domain" description="Rad4 beta-hairpin" evidence="21">
    <location>
        <begin position="765"/>
        <end position="825"/>
    </location>
</feature>
<evidence type="ECO:0000256" key="17">
    <source>
        <dbReference type="ARBA" id="ARBA00062749"/>
    </source>
</evidence>
<feature type="compositionally biased region" description="Basic and acidic residues" evidence="19">
    <location>
        <begin position="480"/>
        <end position="515"/>
    </location>
</feature>
<keyword evidence="12" id="KW-0238">DNA-binding</keyword>
<dbReference type="InterPro" id="IPR036985">
    <property type="entry name" value="Transglutaminase-like_sf"/>
</dbReference>